<proteinExistence type="predicted"/>
<organism evidence="2 3">
    <name type="scientific">Amantichitinum ursilacus</name>
    <dbReference type="NCBI Taxonomy" id="857265"/>
    <lineage>
        <taxon>Bacteria</taxon>
        <taxon>Pseudomonadati</taxon>
        <taxon>Pseudomonadota</taxon>
        <taxon>Betaproteobacteria</taxon>
        <taxon>Neisseriales</taxon>
        <taxon>Chitinibacteraceae</taxon>
        <taxon>Amantichitinum</taxon>
    </lineage>
</organism>
<accession>A0A0N1JTB1</accession>
<evidence type="ECO:0000313" key="2">
    <source>
        <dbReference type="EMBL" id="KPC54061.1"/>
    </source>
</evidence>
<dbReference type="InterPro" id="IPR021457">
    <property type="entry name" value="DUF3108"/>
</dbReference>
<reference evidence="2 3" key="1">
    <citation type="submission" date="2015-07" db="EMBL/GenBank/DDBJ databases">
        <title>Draft genome sequence of the Amantichitinum ursilacus IGB-41, a new chitin-degrading bacterium.</title>
        <authorList>
            <person name="Kirstahler P."/>
            <person name="Guenther M."/>
            <person name="Grumaz C."/>
            <person name="Rupp S."/>
            <person name="Zibek S."/>
            <person name="Sohn K."/>
        </authorList>
    </citation>
    <scope>NUCLEOTIDE SEQUENCE [LARGE SCALE GENOMIC DNA]</scope>
    <source>
        <strain evidence="2 3">IGB-41</strain>
    </source>
</reference>
<sequence length="426" mass="46049">MTAPRAHRRWSRSRLLLLGAFVLSLILHVITVSGDLIYAWWTNTPIDLNEKLSKVTHKLEDQSWDDDELPTSLKNVKRPERQTIWLQPKQPLKLAAAPTPVPTPAPTPKPKPRPKPTPTPSPVLAETGTPASSASEVAAVTPTPEPLFTADKASAAAASMMMAAATPIPTVPPAPAPASHPAAASAPDASAVAALANGPLKHKGFPRHAVITYLYRGLPIPARMTWEVENGRYSIRLAAAMFGKSRALSSEGSISSRGLVPEHYTDMRDGKVQNEAVFDWANNVVNMHDGDKHPTGALKPGDQDLLSAPFQFAQQGSRLKDFTFSLASGRKFYQDVPFEIRGQATLRLGGKPVDAVVLHGTFEDRVFDFWLAPQWSNLPVRMVIVLGKDAPIDVVATEVTIEGNTVLEPPIAGIDRPHPPGGTLNR</sequence>
<name>A0A0N1JTB1_9NEIS</name>
<dbReference type="OrthoDB" id="8526020at2"/>
<feature type="region of interest" description="Disordered" evidence="1">
    <location>
        <begin position="78"/>
        <end position="145"/>
    </location>
</feature>
<evidence type="ECO:0000256" key="1">
    <source>
        <dbReference type="SAM" id="MobiDB-lite"/>
    </source>
</evidence>
<gene>
    <name evidence="2" type="ORF">WG78_05410</name>
</gene>
<comment type="caution">
    <text evidence="2">The sequence shown here is derived from an EMBL/GenBank/DDBJ whole genome shotgun (WGS) entry which is preliminary data.</text>
</comment>
<protein>
    <recommendedName>
        <fullName evidence="4">DUF3108 domain-containing protein</fullName>
    </recommendedName>
</protein>
<dbReference type="AlphaFoldDB" id="A0A0N1JTB1"/>
<dbReference type="RefSeq" id="WP_053936771.1">
    <property type="nucleotide sequence ID" value="NZ_LAQT01000003.1"/>
</dbReference>
<dbReference type="Proteomes" id="UP000037939">
    <property type="component" value="Unassembled WGS sequence"/>
</dbReference>
<dbReference type="Pfam" id="PF11306">
    <property type="entry name" value="DUF3108"/>
    <property type="match status" value="1"/>
</dbReference>
<keyword evidence="3" id="KW-1185">Reference proteome</keyword>
<evidence type="ECO:0008006" key="4">
    <source>
        <dbReference type="Google" id="ProtNLM"/>
    </source>
</evidence>
<evidence type="ECO:0000313" key="3">
    <source>
        <dbReference type="Proteomes" id="UP000037939"/>
    </source>
</evidence>
<dbReference type="STRING" id="857265.WG78_05410"/>
<feature type="compositionally biased region" description="Pro residues" evidence="1">
    <location>
        <begin position="99"/>
        <end position="121"/>
    </location>
</feature>
<dbReference type="EMBL" id="LAQT01000003">
    <property type="protein sequence ID" value="KPC54061.1"/>
    <property type="molecule type" value="Genomic_DNA"/>
</dbReference>